<keyword evidence="2" id="KW-1185">Reference proteome</keyword>
<dbReference type="Proteomes" id="UP001358324">
    <property type="component" value="Unassembled WGS sequence"/>
</dbReference>
<evidence type="ECO:0008006" key="3">
    <source>
        <dbReference type="Google" id="ProtNLM"/>
    </source>
</evidence>
<accession>A0ABU7WD80</accession>
<dbReference type="EMBL" id="JAZHBM010000001">
    <property type="protein sequence ID" value="MEF3081919.1"/>
    <property type="molecule type" value="Genomic_DNA"/>
</dbReference>
<organism evidence="1 2">
    <name type="scientific">Luteimonas flava</name>
    <dbReference type="NCBI Taxonomy" id="3115822"/>
    <lineage>
        <taxon>Bacteria</taxon>
        <taxon>Pseudomonadati</taxon>
        <taxon>Pseudomonadota</taxon>
        <taxon>Gammaproteobacteria</taxon>
        <taxon>Lysobacterales</taxon>
        <taxon>Lysobacteraceae</taxon>
        <taxon>Luteimonas</taxon>
    </lineage>
</organism>
<proteinExistence type="predicted"/>
<gene>
    <name evidence="1" type="ORF">V3391_06790</name>
</gene>
<evidence type="ECO:0000313" key="2">
    <source>
        <dbReference type="Proteomes" id="UP001358324"/>
    </source>
</evidence>
<reference evidence="1 2" key="1">
    <citation type="submission" date="2024-01" db="EMBL/GenBank/DDBJ databases">
        <title>Novel species of the genus Luteimonas isolated from rivers.</title>
        <authorList>
            <person name="Lu H."/>
        </authorList>
    </citation>
    <scope>NUCLEOTIDE SEQUENCE [LARGE SCALE GENOMIC DNA]</scope>
    <source>
        <strain evidence="1 2">SMYT11W</strain>
    </source>
</reference>
<sequence>MTKAATALTIFNDSLDDALDLIHVASPSQLRLAKLKRDAASLAKANHCESLELRAHIALVEGNLEEADRLYSLALASTDDLTGTIVRYAMTLVVGGHCYRAKEILDAHPQFYRGQPAAVHVIQQLLTCGGWFSSAADLDVELLRMRQETLDCPGFNEIPDGIQPTDFVDAVQFARRELKQICDLARAFRVTGVDVEKDQPTILYEMAVSGDYDEIAAIEWELLTKINEQSFEVVQRGLLSFALMHTDAIKDAD</sequence>
<evidence type="ECO:0000313" key="1">
    <source>
        <dbReference type="EMBL" id="MEF3081919.1"/>
    </source>
</evidence>
<comment type="caution">
    <text evidence="1">The sequence shown here is derived from an EMBL/GenBank/DDBJ whole genome shotgun (WGS) entry which is preliminary data.</text>
</comment>
<name>A0ABU7WD80_9GAMM</name>
<protein>
    <recommendedName>
        <fullName evidence="3">Tetratricopeptide repeat protein</fullName>
    </recommendedName>
</protein>